<dbReference type="RefSeq" id="YP_010082901.1">
    <property type="nucleotide sequence ID" value="NC_055035.1"/>
</dbReference>
<sequence length="111" mass="12937">MVDKMLKAKKKADNVYHLGIQQCNLEVSKLQLKLKEEAKDIGDATEYNQVVQGVLINYIEIIKDGYLFYVSYRGKSYIYTVPDIKLTANVTLKFKKTIDKMLESKKNERKR</sequence>
<proteinExistence type="predicted"/>
<accession>A0A481W638</accession>
<dbReference type="Proteomes" id="UP000292160">
    <property type="component" value="Segment"/>
</dbReference>
<organism evidence="1 2">
    <name type="scientific">Fusobacterium phage Fnu1</name>
    <dbReference type="NCBI Taxonomy" id="2530024"/>
    <lineage>
        <taxon>Viruses</taxon>
        <taxon>Duplodnaviria</taxon>
        <taxon>Heunggongvirae</taxon>
        <taxon>Uroviricota</taxon>
        <taxon>Caudoviricetes</taxon>
        <taxon>Latrobevirus</taxon>
        <taxon>Latrobevirus FNU1</taxon>
    </lineage>
</organism>
<keyword evidence="2" id="KW-1185">Reference proteome</keyword>
<dbReference type="EMBL" id="MK554696">
    <property type="protein sequence ID" value="QBJ04176.1"/>
    <property type="molecule type" value="Genomic_DNA"/>
</dbReference>
<dbReference type="GeneID" id="65071909"/>
<reference evidence="1 2" key="1">
    <citation type="submission" date="2019-02" db="EMBL/GenBank/DDBJ databases">
        <title>Genomic, morphological and functional characterisation of novel bacteriophage Fnu1 capable of disrupt Fusobacterium nucleatum biofilm.</title>
        <authorList>
            <person name="Kabwe M."/>
            <person name="Brown T.L."/>
            <person name="Dashper S."/>
            <person name="Speirs L."/>
            <person name="Ku H."/>
            <person name="Petrovski S."/>
            <person name="Chan H.T."/>
            <person name="Lock P."/>
            <person name="Tucci J."/>
        </authorList>
    </citation>
    <scope>NUCLEOTIDE SEQUENCE [LARGE SCALE GENOMIC DNA]</scope>
</reference>
<protein>
    <submittedName>
        <fullName evidence="1">Uncharacterized protein</fullName>
    </submittedName>
</protein>
<evidence type="ECO:0000313" key="1">
    <source>
        <dbReference type="EMBL" id="QBJ04176.1"/>
    </source>
</evidence>
<name>A0A481W638_9CAUD</name>
<dbReference type="KEGG" id="vg:65071909"/>
<evidence type="ECO:0000313" key="2">
    <source>
        <dbReference type="Proteomes" id="UP000292160"/>
    </source>
</evidence>